<feature type="compositionally biased region" description="Polar residues" evidence="1">
    <location>
        <begin position="331"/>
        <end position="348"/>
    </location>
</feature>
<reference evidence="2" key="1">
    <citation type="submission" date="2022-08" db="EMBL/GenBank/DDBJ databases">
        <authorList>
            <consortium name="DOE Joint Genome Institute"/>
            <person name="Min B."/>
            <person name="Riley R."/>
            <person name="Sierra-Patev S."/>
            <person name="Naranjo-Ortiz M."/>
            <person name="Looney B."/>
            <person name="Konkel Z."/>
            <person name="Slot J.C."/>
            <person name="Sakamoto Y."/>
            <person name="Steenwyk J.L."/>
            <person name="Rokas A."/>
            <person name="Carro J."/>
            <person name="Camarero S."/>
            <person name="Ferreira P."/>
            <person name="Molpeceres G."/>
            <person name="Ruiz-Duenas F.J."/>
            <person name="Serrano A."/>
            <person name="Henrissat B."/>
            <person name="Drula E."/>
            <person name="Hughes K.W."/>
            <person name="Mata J.L."/>
            <person name="Ishikawa N.K."/>
            <person name="Vargas-Isla R."/>
            <person name="Ushijima S."/>
            <person name="Smith C.A."/>
            <person name="Ahrendt S."/>
            <person name="Andreopoulos W."/>
            <person name="He G."/>
            <person name="Labutti K."/>
            <person name="Lipzen A."/>
            <person name="Ng V."/>
            <person name="Sandor L."/>
            <person name="Barry K."/>
            <person name="Martinez A.T."/>
            <person name="Xiao Y."/>
            <person name="Gibbons J.G."/>
            <person name="Terashima K."/>
            <person name="Hibbett D.S."/>
            <person name="Grigoriev I.V."/>
        </authorList>
    </citation>
    <scope>NUCLEOTIDE SEQUENCE</scope>
    <source>
        <strain evidence="2">Sp2 HRB7682 ss15</strain>
    </source>
</reference>
<proteinExistence type="predicted"/>
<gene>
    <name evidence="2" type="ORF">C8J55DRAFT_524055</name>
</gene>
<protein>
    <submittedName>
        <fullName evidence="2">Uncharacterized protein</fullName>
    </submittedName>
</protein>
<evidence type="ECO:0000313" key="2">
    <source>
        <dbReference type="EMBL" id="KAJ4469472.1"/>
    </source>
</evidence>
<dbReference type="AlphaFoldDB" id="A0A9W8ZXC7"/>
<feature type="compositionally biased region" description="Polar residues" evidence="1">
    <location>
        <begin position="291"/>
        <end position="319"/>
    </location>
</feature>
<name>A0A9W8ZXC7_9AGAR</name>
<evidence type="ECO:0000313" key="3">
    <source>
        <dbReference type="Proteomes" id="UP001150238"/>
    </source>
</evidence>
<dbReference type="EMBL" id="JANVFS010000035">
    <property type="protein sequence ID" value="KAJ4469472.1"/>
    <property type="molecule type" value="Genomic_DNA"/>
</dbReference>
<evidence type="ECO:0000256" key="1">
    <source>
        <dbReference type="SAM" id="MobiDB-lite"/>
    </source>
</evidence>
<feature type="compositionally biased region" description="Pro residues" evidence="1">
    <location>
        <begin position="64"/>
        <end position="73"/>
    </location>
</feature>
<feature type="region of interest" description="Disordered" evidence="1">
    <location>
        <begin position="132"/>
        <end position="165"/>
    </location>
</feature>
<feature type="region of interest" description="Disordered" evidence="1">
    <location>
        <begin position="1"/>
        <end position="116"/>
    </location>
</feature>
<feature type="compositionally biased region" description="Polar residues" evidence="1">
    <location>
        <begin position="27"/>
        <end position="44"/>
    </location>
</feature>
<comment type="caution">
    <text evidence="2">The sequence shown here is derived from an EMBL/GenBank/DDBJ whole genome shotgun (WGS) entry which is preliminary data.</text>
</comment>
<reference evidence="2" key="2">
    <citation type="journal article" date="2023" name="Proc. Natl. Acad. Sci. U.S.A.">
        <title>A global phylogenomic analysis of the shiitake genus Lentinula.</title>
        <authorList>
            <person name="Sierra-Patev S."/>
            <person name="Min B."/>
            <person name="Naranjo-Ortiz M."/>
            <person name="Looney B."/>
            <person name="Konkel Z."/>
            <person name="Slot J.C."/>
            <person name="Sakamoto Y."/>
            <person name="Steenwyk J.L."/>
            <person name="Rokas A."/>
            <person name="Carro J."/>
            <person name="Camarero S."/>
            <person name="Ferreira P."/>
            <person name="Molpeceres G."/>
            <person name="Ruiz-Duenas F.J."/>
            <person name="Serrano A."/>
            <person name="Henrissat B."/>
            <person name="Drula E."/>
            <person name="Hughes K.W."/>
            <person name="Mata J.L."/>
            <person name="Ishikawa N.K."/>
            <person name="Vargas-Isla R."/>
            <person name="Ushijima S."/>
            <person name="Smith C.A."/>
            <person name="Donoghue J."/>
            <person name="Ahrendt S."/>
            <person name="Andreopoulos W."/>
            <person name="He G."/>
            <person name="LaButti K."/>
            <person name="Lipzen A."/>
            <person name="Ng V."/>
            <person name="Riley R."/>
            <person name="Sandor L."/>
            <person name="Barry K."/>
            <person name="Martinez A.T."/>
            <person name="Xiao Y."/>
            <person name="Gibbons J.G."/>
            <person name="Terashima K."/>
            <person name="Grigoriev I.V."/>
            <person name="Hibbett D."/>
        </authorList>
    </citation>
    <scope>NUCLEOTIDE SEQUENCE</scope>
    <source>
        <strain evidence="2">Sp2 HRB7682 ss15</strain>
    </source>
</reference>
<feature type="compositionally biased region" description="Basic and acidic residues" evidence="1">
    <location>
        <begin position="320"/>
        <end position="330"/>
    </location>
</feature>
<accession>A0A9W8ZXC7</accession>
<feature type="compositionally biased region" description="Low complexity" evidence="1">
    <location>
        <begin position="74"/>
        <end position="116"/>
    </location>
</feature>
<organism evidence="2 3">
    <name type="scientific">Lentinula lateritia</name>
    <dbReference type="NCBI Taxonomy" id="40482"/>
    <lineage>
        <taxon>Eukaryota</taxon>
        <taxon>Fungi</taxon>
        <taxon>Dikarya</taxon>
        <taxon>Basidiomycota</taxon>
        <taxon>Agaricomycotina</taxon>
        <taxon>Agaricomycetes</taxon>
        <taxon>Agaricomycetidae</taxon>
        <taxon>Agaricales</taxon>
        <taxon>Marasmiineae</taxon>
        <taxon>Omphalotaceae</taxon>
        <taxon>Lentinula</taxon>
    </lineage>
</organism>
<dbReference type="Proteomes" id="UP001150238">
    <property type="component" value="Unassembled WGS sequence"/>
</dbReference>
<feature type="compositionally biased region" description="Low complexity" evidence="1">
    <location>
        <begin position="10"/>
        <end position="26"/>
    </location>
</feature>
<sequence>MLPNSPRTMPGGLPSGPRSRSTGPSRQQNARRSNSPIETTNLPPSTRHVRTQRSLASISREPPRAGPPLPSPPTSSESSRSWQRKYTPQSPQSSSSYDSASSRISQDSSSTASSASSIFDRVKNGAASYASSFTSIEDNGNEVDNDARGRSTRKPHFLTPVSAPPLERVEIERTDTGTGDGSTVWNRVATAASTLTISVSKAWATNVSVLSGEDTPPGQESRLTRAMKAYHIEKARDSSELPAFLFAEHERQPRKRPPRVEEQQVAPHNVRSGRGRHEEGSGVRNRKVPDSASTLDRSIKRSTALNNNMELSKQSQTGTDRLKALREARRTQTTTASDFHVTTEQATPQLPRPRVGLPSTPGPRRR</sequence>
<feature type="region of interest" description="Disordered" evidence="1">
    <location>
        <begin position="249"/>
        <end position="366"/>
    </location>
</feature>